<protein>
    <submittedName>
        <fullName evidence="2">Uncharacterized protein</fullName>
    </submittedName>
</protein>
<accession>A0AAD3T1Z3</accession>
<comment type="caution">
    <text evidence="2">The sequence shown here is derived from an EMBL/GenBank/DDBJ whole genome shotgun (WGS) entry which is preliminary data.</text>
</comment>
<keyword evidence="3" id="KW-1185">Reference proteome</keyword>
<dbReference type="EMBL" id="BSYO01000023">
    <property type="protein sequence ID" value="GMH21247.1"/>
    <property type="molecule type" value="Genomic_DNA"/>
</dbReference>
<evidence type="ECO:0000313" key="3">
    <source>
        <dbReference type="Proteomes" id="UP001279734"/>
    </source>
</evidence>
<feature type="region of interest" description="Disordered" evidence="1">
    <location>
        <begin position="1"/>
        <end position="72"/>
    </location>
</feature>
<name>A0AAD3T1Z3_NEPGR</name>
<gene>
    <name evidence="2" type="ORF">Nepgr_023089</name>
</gene>
<proteinExistence type="predicted"/>
<feature type="compositionally biased region" description="Basic and acidic residues" evidence="1">
    <location>
        <begin position="43"/>
        <end position="54"/>
    </location>
</feature>
<dbReference type="Proteomes" id="UP001279734">
    <property type="component" value="Unassembled WGS sequence"/>
</dbReference>
<evidence type="ECO:0000256" key="1">
    <source>
        <dbReference type="SAM" id="MobiDB-lite"/>
    </source>
</evidence>
<evidence type="ECO:0000313" key="2">
    <source>
        <dbReference type="EMBL" id="GMH21247.1"/>
    </source>
</evidence>
<organism evidence="2 3">
    <name type="scientific">Nepenthes gracilis</name>
    <name type="common">Slender pitcher plant</name>
    <dbReference type="NCBI Taxonomy" id="150966"/>
    <lineage>
        <taxon>Eukaryota</taxon>
        <taxon>Viridiplantae</taxon>
        <taxon>Streptophyta</taxon>
        <taxon>Embryophyta</taxon>
        <taxon>Tracheophyta</taxon>
        <taxon>Spermatophyta</taxon>
        <taxon>Magnoliopsida</taxon>
        <taxon>eudicotyledons</taxon>
        <taxon>Gunneridae</taxon>
        <taxon>Pentapetalae</taxon>
        <taxon>Caryophyllales</taxon>
        <taxon>Nepenthaceae</taxon>
        <taxon>Nepenthes</taxon>
    </lineage>
</organism>
<sequence length="100" mass="11233">MQQDFPYGSSSAAQKGNRRISSPHPSIHDVNQNRTSKLRRRGKDYTGRQEEDHHRKSRIAANSSSPSKNAIHPRFLLEAAKLAEPPTSSKLHTGLIKYNS</sequence>
<feature type="compositionally biased region" description="Polar residues" evidence="1">
    <location>
        <begin position="1"/>
        <end position="35"/>
    </location>
</feature>
<dbReference type="AlphaFoldDB" id="A0AAD3T1Z3"/>
<reference evidence="2" key="1">
    <citation type="submission" date="2023-05" db="EMBL/GenBank/DDBJ databases">
        <title>Nepenthes gracilis genome sequencing.</title>
        <authorList>
            <person name="Fukushima K."/>
        </authorList>
    </citation>
    <scope>NUCLEOTIDE SEQUENCE</scope>
    <source>
        <strain evidence="2">SING2019-196</strain>
    </source>
</reference>